<reference evidence="1" key="1">
    <citation type="journal article" date="2021" name="G3 (Bethesda)">
        <title>Genome and transcriptome analysis of the beet armyworm Spodoptera exigua reveals targets for pest control. .</title>
        <authorList>
            <person name="Simon S."/>
            <person name="Breeschoten T."/>
            <person name="Jansen H.J."/>
            <person name="Dirks R.P."/>
            <person name="Schranz M.E."/>
            <person name="Ros V.I.D."/>
        </authorList>
    </citation>
    <scope>NUCLEOTIDE SEQUENCE</scope>
    <source>
        <strain evidence="1">TB_SE_WUR_2020</strain>
    </source>
</reference>
<organism evidence="1 2">
    <name type="scientific">Spodoptera exigua</name>
    <name type="common">Beet armyworm</name>
    <name type="synonym">Noctua fulgens</name>
    <dbReference type="NCBI Taxonomy" id="7107"/>
    <lineage>
        <taxon>Eukaryota</taxon>
        <taxon>Metazoa</taxon>
        <taxon>Ecdysozoa</taxon>
        <taxon>Arthropoda</taxon>
        <taxon>Hexapoda</taxon>
        <taxon>Insecta</taxon>
        <taxon>Pterygota</taxon>
        <taxon>Neoptera</taxon>
        <taxon>Endopterygota</taxon>
        <taxon>Lepidoptera</taxon>
        <taxon>Glossata</taxon>
        <taxon>Ditrysia</taxon>
        <taxon>Noctuoidea</taxon>
        <taxon>Noctuidae</taxon>
        <taxon>Amphipyrinae</taxon>
        <taxon>Spodoptera</taxon>
    </lineage>
</organism>
<evidence type="ECO:0000313" key="1">
    <source>
        <dbReference type="EMBL" id="KAH9629440.1"/>
    </source>
</evidence>
<gene>
    <name evidence="1" type="ORF">HF086_015770</name>
</gene>
<evidence type="ECO:0000313" key="2">
    <source>
        <dbReference type="Proteomes" id="UP000814243"/>
    </source>
</evidence>
<protein>
    <submittedName>
        <fullName evidence="1">Uncharacterized protein</fullName>
    </submittedName>
</protein>
<comment type="caution">
    <text evidence="1">The sequence shown here is derived from an EMBL/GenBank/DDBJ whole genome shotgun (WGS) entry which is preliminary data.</text>
</comment>
<sequence length="157" mass="17944">MKSLFTKIDGGKRNLLEILGFTANINIKYEDPLPKQDENGDLSDKLSSYIPLDVANTAEYDVQDNFDKKNVIIHDASIFTATDGNFCDQNNTGVSVNSEQLVKEELNLNFEDDIAFSDHYEDETIHTTSPKEFKETLPEIFNVQMPVQYNFQRQIQV</sequence>
<accession>A0A922M3I3</accession>
<dbReference type="Proteomes" id="UP000814243">
    <property type="component" value="Unassembled WGS sequence"/>
</dbReference>
<proteinExistence type="predicted"/>
<dbReference type="EMBL" id="JACEFF010000864">
    <property type="protein sequence ID" value="KAH9629440.1"/>
    <property type="molecule type" value="Genomic_DNA"/>
</dbReference>
<name>A0A922M3I3_SPOEX</name>
<dbReference type="AlphaFoldDB" id="A0A922M3I3"/>